<feature type="compositionally biased region" description="Basic residues" evidence="1">
    <location>
        <begin position="254"/>
        <end position="263"/>
    </location>
</feature>
<reference evidence="2" key="1">
    <citation type="submission" date="2023-03" db="EMBL/GenBank/DDBJ databases">
        <title>Massive genome expansion in bonnet fungi (Mycena s.s.) driven by repeated elements and novel gene families across ecological guilds.</title>
        <authorList>
            <consortium name="Lawrence Berkeley National Laboratory"/>
            <person name="Harder C.B."/>
            <person name="Miyauchi S."/>
            <person name="Viragh M."/>
            <person name="Kuo A."/>
            <person name="Thoen E."/>
            <person name="Andreopoulos B."/>
            <person name="Lu D."/>
            <person name="Skrede I."/>
            <person name="Drula E."/>
            <person name="Henrissat B."/>
            <person name="Morin E."/>
            <person name="Kohler A."/>
            <person name="Barry K."/>
            <person name="LaButti K."/>
            <person name="Morin E."/>
            <person name="Salamov A."/>
            <person name="Lipzen A."/>
            <person name="Mereny Z."/>
            <person name="Hegedus B."/>
            <person name="Baldrian P."/>
            <person name="Stursova M."/>
            <person name="Weitz H."/>
            <person name="Taylor A."/>
            <person name="Grigoriev I.V."/>
            <person name="Nagy L.G."/>
            <person name="Martin F."/>
            <person name="Kauserud H."/>
        </authorList>
    </citation>
    <scope>NUCLEOTIDE SEQUENCE</scope>
    <source>
        <strain evidence="2">9144</strain>
    </source>
</reference>
<organism evidence="2 3">
    <name type="scientific">Mycena pura</name>
    <dbReference type="NCBI Taxonomy" id="153505"/>
    <lineage>
        <taxon>Eukaryota</taxon>
        <taxon>Fungi</taxon>
        <taxon>Dikarya</taxon>
        <taxon>Basidiomycota</taxon>
        <taxon>Agaricomycotina</taxon>
        <taxon>Agaricomycetes</taxon>
        <taxon>Agaricomycetidae</taxon>
        <taxon>Agaricales</taxon>
        <taxon>Marasmiineae</taxon>
        <taxon>Mycenaceae</taxon>
        <taxon>Mycena</taxon>
    </lineage>
</organism>
<keyword evidence="3" id="KW-1185">Reference proteome</keyword>
<dbReference type="EMBL" id="JARJCW010000060">
    <property type="protein sequence ID" value="KAJ7201019.1"/>
    <property type="molecule type" value="Genomic_DNA"/>
</dbReference>
<proteinExistence type="predicted"/>
<feature type="compositionally biased region" description="Polar residues" evidence="1">
    <location>
        <begin position="228"/>
        <end position="241"/>
    </location>
</feature>
<evidence type="ECO:0000313" key="2">
    <source>
        <dbReference type="EMBL" id="KAJ7201019.1"/>
    </source>
</evidence>
<dbReference type="Proteomes" id="UP001219525">
    <property type="component" value="Unassembled WGS sequence"/>
</dbReference>
<accession>A0AAD6Y7P0</accession>
<name>A0AAD6Y7P0_9AGAR</name>
<evidence type="ECO:0000256" key="1">
    <source>
        <dbReference type="SAM" id="MobiDB-lite"/>
    </source>
</evidence>
<comment type="caution">
    <text evidence="2">The sequence shown here is derived from an EMBL/GenBank/DDBJ whole genome shotgun (WGS) entry which is preliminary data.</text>
</comment>
<sequence length="263" mass="29199">LKFEGIERNEEVMKRCGTQIIYLKDEAGELLDFVAYGAFSPDILRRLKDHHDIVSKCKPMTRGGQFDCYGDGSMIAHGSSLPSGGAPGSAYAPVANFDANTLEAMDIIFNEIEASPDTAVMQTAQRLLHPKAWRELKEQTQAADKMGRTGVNTYKCTGFCAPEHSDPDECRGLCACFDWYALAWEYAFCQPSYGYYLHTYENMLWSFDSRRIHGTMLPSSIALPPRPSSTGEMPTNGNRVSNGKHLTATSKNVAKAKKYQAAR</sequence>
<feature type="non-terminal residue" evidence="2">
    <location>
        <position position="263"/>
    </location>
</feature>
<protein>
    <submittedName>
        <fullName evidence="2">Uncharacterized protein</fullName>
    </submittedName>
</protein>
<feature type="region of interest" description="Disordered" evidence="1">
    <location>
        <begin position="218"/>
        <end position="263"/>
    </location>
</feature>
<feature type="non-terminal residue" evidence="2">
    <location>
        <position position="1"/>
    </location>
</feature>
<evidence type="ECO:0000313" key="3">
    <source>
        <dbReference type="Proteomes" id="UP001219525"/>
    </source>
</evidence>
<gene>
    <name evidence="2" type="ORF">GGX14DRAFT_326092</name>
</gene>
<dbReference type="AlphaFoldDB" id="A0AAD6Y7P0"/>